<gene>
    <name evidence="3" type="ORF">GHK86_04245</name>
</gene>
<evidence type="ECO:0000313" key="3">
    <source>
        <dbReference type="EMBL" id="MST31937.1"/>
    </source>
</evidence>
<feature type="region of interest" description="Disordered" evidence="1">
    <location>
        <begin position="61"/>
        <end position="87"/>
    </location>
</feature>
<accession>A0ABW9QQ49</accession>
<evidence type="ECO:0000256" key="1">
    <source>
        <dbReference type="SAM" id="MobiDB-lite"/>
    </source>
</evidence>
<keyword evidence="2" id="KW-0472">Membrane</keyword>
<feature type="compositionally biased region" description="Low complexity" evidence="1">
    <location>
        <begin position="61"/>
        <end position="76"/>
    </location>
</feature>
<proteinExistence type="predicted"/>
<keyword evidence="2" id="KW-0812">Transmembrane</keyword>
<feature type="transmembrane region" description="Helical" evidence="2">
    <location>
        <begin position="39"/>
        <end position="58"/>
    </location>
</feature>
<feature type="compositionally biased region" description="Basic residues" evidence="1">
    <location>
        <begin position="77"/>
        <end position="87"/>
    </location>
</feature>
<sequence>MASPGSRPPDPRSRPVRPPGHLSAGDRARRRQVIRRRRAVTGAVFLALIVAVVVTVTSTGSGASAKRSAASTAASRRQAHKGTAHTVRKAWTPASWVASLEAAAKGKPGYLQPGSNPSVLPGPVLIADRNNNRLLLVSPKGQLLWQFPTPGHPLPGPFRMPDDSFFSPHGKHILATQESQATISEISLKTDQIVWHYGHPGVAGSTPGYLHNPDDAMVLPNGNVLSADIKNCRLLYISTKTTSLLHIYGMTDPYCYHQPPLRFGSPNGMFPLTNGNWLVTEINGDWVDEMTPAGKILWSTHPPGIQYPSDTNEVRPGVFLVAAYTNPGVIEEFNSQGQLLWRYAPTGKNALDEPSLAMPLPNGDILANDDYNDRVIVIDPHTNKIVWQYGVTKVPGTKPGYLHKPDGVDLAPPYSLTMTHASTMGIPPFKG</sequence>
<dbReference type="InterPro" id="IPR011042">
    <property type="entry name" value="6-blade_b-propeller_TolB-like"/>
</dbReference>
<dbReference type="SUPFAM" id="SSF101898">
    <property type="entry name" value="NHL repeat"/>
    <property type="match status" value="1"/>
</dbReference>
<dbReference type="Gene3D" id="2.120.10.30">
    <property type="entry name" value="TolB, C-terminal domain"/>
    <property type="match status" value="1"/>
</dbReference>
<feature type="region of interest" description="Disordered" evidence="1">
    <location>
        <begin position="1"/>
        <end position="30"/>
    </location>
</feature>
<keyword evidence="4" id="KW-1185">Reference proteome</keyword>
<comment type="caution">
    <text evidence="3">The sequence shown here is derived from an EMBL/GenBank/DDBJ whole genome shotgun (WGS) entry which is preliminary data.</text>
</comment>
<reference evidence="3 4" key="1">
    <citation type="submission" date="2019-11" db="EMBL/GenBank/DDBJ databases">
        <title>Acidiferrimicrobium australis gen. nov., sp. nov., an acidophilic and obligately heterotrophic, member of the Actinobacteria that catalyses dissimilatory oxido- reduction of iron isolated from metal-rich acidic water in Chile.</title>
        <authorList>
            <person name="Gonzalez D."/>
            <person name="Huber K."/>
            <person name="Hedrich S."/>
            <person name="Rojas-Villalobos C."/>
            <person name="Quatrini R."/>
            <person name="Dinamarca M.A."/>
            <person name="Schwarz A."/>
            <person name="Canales C."/>
            <person name="Nancucheo I."/>
        </authorList>
    </citation>
    <scope>NUCLEOTIDE SEQUENCE [LARGE SCALE GENOMIC DNA]</scope>
    <source>
        <strain evidence="3 4">USS-CCA1</strain>
    </source>
</reference>
<dbReference type="Proteomes" id="UP000437736">
    <property type="component" value="Unassembled WGS sequence"/>
</dbReference>
<evidence type="ECO:0000313" key="4">
    <source>
        <dbReference type="Proteomes" id="UP000437736"/>
    </source>
</evidence>
<evidence type="ECO:0008006" key="5">
    <source>
        <dbReference type="Google" id="ProtNLM"/>
    </source>
</evidence>
<protein>
    <recommendedName>
        <fullName evidence="5">PQQ-binding-like beta-propeller repeat protein</fullName>
    </recommendedName>
</protein>
<name>A0ABW9QQ49_9ACTN</name>
<evidence type="ECO:0000256" key="2">
    <source>
        <dbReference type="SAM" id="Phobius"/>
    </source>
</evidence>
<organism evidence="3 4">
    <name type="scientific">Acidiferrimicrobium australe</name>
    <dbReference type="NCBI Taxonomy" id="2664430"/>
    <lineage>
        <taxon>Bacteria</taxon>
        <taxon>Bacillati</taxon>
        <taxon>Actinomycetota</taxon>
        <taxon>Acidimicrobiia</taxon>
        <taxon>Acidimicrobiales</taxon>
        <taxon>Acidimicrobiaceae</taxon>
        <taxon>Acidiferrimicrobium</taxon>
    </lineage>
</organism>
<dbReference type="EMBL" id="WJHE01000178">
    <property type="protein sequence ID" value="MST31937.1"/>
    <property type="molecule type" value="Genomic_DNA"/>
</dbReference>
<keyword evidence="2" id="KW-1133">Transmembrane helix</keyword>